<organism evidence="1 2">
    <name type="scientific">Vibrio gigantis</name>
    <dbReference type="NCBI Taxonomy" id="296199"/>
    <lineage>
        <taxon>Bacteria</taxon>
        <taxon>Pseudomonadati</taxon>
        <taxon>Pseudomonadota</taxon>
        <taxon>Gammaproteobacteria</taxon>
        <taxon>Vibrionales</taxon>
        <taxon>Vibrionaceae</taxon>
        <taxon>Vibrio</taxon>
    </lineage>
</organism>
<gene>
    <name evidence="1" type="ORF">F4W18_06590</name>
</gene>
<proteinExistence type="predicted"/>
<dbReference type="EMBL" id="VXJS01000003">
    <property type="protein sequence ID" value="KAA8678405.1"/>
    <property type="molecule type" value="Genomic_DNA"/>
</dbReference>
<protein>
    <submittedName>
        <fullName evidence="1">Uncharacterized protein</fullName>
    </submittedName>
</protein>
<dbReference type="OrthoDB" id="5880402at2"/>
<reference evidence="1 2" key="1">
    <citation type="submission" date="2019-09" db="EMBL/GenBank/DDBJ databases">
        <title>Draft genome sequence of various Type strains from the CCUG.</title>
        <authorList>
            <person name="Pineiro-Iglesias B."/>
            <person name="Tunovic T."/>
            <person name="Unosson C."/>
            <person name="Inganas E."/>
            <person name="Ohlen M."/>
            <person name="Cardew S."/>
            <person name="Jensie-Markopoulos S."/>
            <person name="Salva-Serra F."/>
            <person name="Jaen-Luchoro D."/>
            <person name="Karlsson R."/>
            <person name="Svensson-Stadler L."/>
            <person name="Chun J."/>
            <person name="Moore E."/>
        </authorList>
    </citation>
    <scope>NUCLEOTIDE SEQUENCE [LARGE SCALE GENOMIC DNA]</scope>
    <source>
        <strain evidence="1 2">CCUG 56969T</strain>
    </source>
</reference>
<sequence length="85" mass="9967">MIDNKYIKHPYHCETCHSLTPHVPASRSDSETKAEAESEARQWKIGILIEYLMTLFFKDDKHASSFFIDQEAQYQCEKCGTKSWH</sequence>
<dbReference type="AlphaFoldDB" id="A0A5M9P1C0"/>
<dbReference type="RefSeq" id="WP_086715634.1">
    <property type="nucleotide sequence ID" value="NZ_AP025492.1"/>
</dbReference>
<evidence type="ECO:0000313" key="1">
    <source>
        <dbReference type="EMBL" id="KAA8678405.1"/>
    </source>
</evidence>
<keyword evidence="2" id="KW-1185">Reference proteome</keyword>
<name>A0A5M9P1C0_9VIBR</name>
<accession>A0A5M9P1C0</accession>
<comment type="caution">
    <text evidence="1">The sequence shown here is derived from an EMBL/GenBank/DDBJ whole genome shotgun (WGS) entry which is preliminary data.</text>
</comment>
<evidence type="ECO:0000313" key="2">
    <source>
        <dbReference type="Proteomes" id="UP000322521"/>
    </source>
</evidence>
<dbReference type="Proteomes" id="UP000322521">
    <property type="component" value="Unassembled WGS sequence"/>
</dbReference>